<feature type="compositionally biased region" description="Basic and acidic residues" evidence="1">
    <location>
        <begin position="556"/>
        <end position="566"/>
    </location>
</feature>
<reference evidence="2" key="1">
    <citation type="journal article" date="2014" name="Nature">
        <title>Elephant shark genome provides unique insights into gnathostome evolution.</title>
        <authorList>
            <consortium name="International Elephant Shark Genome Sequencing Consortium"/>
            <person name="Venkatesh B."/>
            <person name="Lee A.P."/>
            <person name="Ravi V."/>
            <person name="Maurya A.K."/>
            <person name="Lian M.M."/>
            <person name="Swann J.B."/>
            <person name="Ohta Y."/>
            <person name="Flajnik M.F."/>
            <person name="Sutoh Y."/>
            <person name="Kasahara M."/>
            <person name="Hoon S."/>
            <person name="Gangu V."/>
            <person name="Roy S.W."/>
            <person name="Irimia M."/>
            <person name="Korzh V."/>
            <person name="Kondrychyn I."/>
            <person name="Lim Z.W."/>
            <person name="Tay B.H."/>
            <person name="Tohari S."/>
            <person name="Kong K.W."/>
            <person name="Ho S."/>
            <person name="Lorente-Galdos B."/>
            <person name="Quilez J."/>
            <person name="Marques-Bonet T."/>
            <person name="Raney B.J."/>
            <person name="Ingham P.W."/>
            <person name="Tay A."/>
            <person name="Hillier L.W."/>
            <person name="Minx P."/>
            <person name="Boehm T."/>
            <person name="Wilson R.K."/>
            <person name="Brenner S."/>
            <person name="Warren W.C."/>
        </authorList>
    </citation>
    <scope>NUCLEOTIDE SEQUENCE</scope>
    <source>
        <tissue evidence="2">Intestine</tissue>
    </source>
</reference>
<accession>V9KMT8</accession>
<sequence>MEGMEGRLEDGVCYRLHLAGEPPPSGETSQQRLEQILALLASPCGNYIWHNEPFNLTHVPARGEVPAHIGGVTNFGDNVDDEWFIVYLIQRVSKEFPDLVASIEDNDGEFLLIEAAEYLPKWLNPETSTNRVFFYHGKLHIIPLPQNPGEVSWLPVSNPTLPQALSLLATHSEKCLAAGPVREAVDKRIHSFPGKIRDNQHQAYCYVPAGIAAVLKHRPDLLAPAVQAFYLRDPIDLNACRIFKIFQPDTRVMTLVTFTKCLYAQLQQQRFIPDRRSGYTLPAQSDKHFKAHELGMKLAHGFEILCSKSSQPVAKTESGISTQSNPHWKGFLSSLTKSDYFKGELEGSAHYRELLRTAEIYFQQSVVKPESSSAFNPGENILHLLQTLCYSAEELKKEEDNLPPEDDNSWLVISPEELDHMLEEASGKKLLNSVSPEERYDLQEVTESMKAFVSKVSTHEGAELPWSSSASQVQFDVNTFTSALEKILSVESDDCDSDDIDDDDDDFFDAESYTDERMQEGEPSTTETLENLRDYMKQMDLELASTNIGKSFTKVTEETGSDRSKTIVEAGNESETESERNVETHPVDVDLNLVQNLLQSYSSQTGLAGPASNILQSMGVRLPDNQEN</sequence>
<evidence type="ECO:0000313" key="2">
    <source>
        <dbReference type="EMBL" id="AFO99559.1"/>
    </source>
</evidence>
<evidence type="ECO:0000256" key="1">
    <source>
        <dbReference type="SAM" id="MobiDB-lite"/>
    </source>
</evidence>
<dbReference type="PANTHER" id="PTHR13060">
    <property type="entry name" value="SGT1 PROTEIN HSGT1 SUPPRESSOR OF GCR2"/>
    <property type="match status" value="1"/>
</dbReference>
<dbReference type="InterPro" id="IPR010770">
    <property type="entry name" value="Ecd"/>
</dbReference>
<name>V9KMT8_CALMI</name>
<dbReference type="Pfam" id="PF07093">
    <property type="entry name" value="SGT1"/>
    <property type="match status" value="1"/>
</dbReference>
<organism evidence="2">
    <name type="scientific">Callorhinchus milii</name>
    <name type="common">Ghost shark</name>
    <dbReference type="NCBI Taxonomy" id="7868"/>
    <lineage>
        <taxon>Eukaryota</taxon>
        <taxon>Metazoa</taxon>
        <taxon>Chordata</taxon>
        <taxon>Craniata</taxon>
        <taxon>Vertebrata</taxon>
        <taxon>Chondrichthyes</taxon>
        <taxon>Holocephali</taxon>
        <taxon>Chimaeriformes</taxon>
        <taxon>Callorhinchidae</taxon>
        <taxon>Callorhinchus</taxon>
    </lineage>
</organism>
<feature type="region of interest" description="Disordered" evidence="1">
    <location>
        <begin position="556"/>
        <end position="582"/>
    </location>
</feature>
<dbReference type="GO" id="GO:0005634">
    <property type="term" value="C:nucleus"/>
    <property type="evidence" value="ECO:0007669"/>
    <property type="project" value="TreeGrafter"/>
</dbReference>
<dbReference type="PANTHER" id="PTHR13060:SF0">
    <property type="entry name" value="PROTEIN ECDYSONELESS HOMOLOG"/>
    <property type="match status" value="1"/>
</dbReference>
<dbReference type="AlphaFoldDB" id="V9KMT8"/>
<proteinExistence type="evidence at transcript level"/>
<protein>
    <submittedName>
        <fullName evidence="2">Protein SGT1</fullName>
    </submittedName>
</protein>
<dbReference type="EMBL" id="JW867042">
    <property type="protein sequence ID" value="AFO99559.1"/>
    <property type="molecule type" value="mRNA"/>
</dbReference>